<evidence type="ECO:0000313" key="2">
    <source>
        <dbReference type="EMBL" id="CAG8621894.1"/>
    </source>
</evidence>
<organism evidence="2 3">
    <name type="scientific">Paraglomus occultum</name>
    <dbReference type="NCBI Taxonomy" id="144539"/>
    <lineage>
        <taxon>Eukaryota</taxon>
        <taxon>Fungi</taxon>
        <taxon>Fungi incertae sedis</taxon>
        <taxon>Mucoromycota</taxon>
        <taxon>Glomeromycotina</taxon>
        <taxon>Glomeromycetes</taxon>
        <taxon>Paraglomerales</taxon>
        <taxon>Paraglomeraceae</taxon>
        <taxon>Paraglomus</taxon>
    </lineage>
</organism>
<dbReference type="Gene3D" id="1.20.5.1000">
    <property type="entry name" value="arf6 gtpase in complex with a specific effector, jip4"/>
    <property type="match status" value="1"/>
</dbReference>
<reference evidence="2" key="1">
    <citation type="submission" date="2021-06" db="EMBL/GenBank/DDBJ databases">
        <authorList>
            <person name="Kallberg Y."/>
            <person name="Tangrot J."/>
            <person name="Rosling A."/>
        </authorList>
    </citation>
    <scope>NUCLEOTIDE SEQUENCE</scope>
    <source>
        <strain evidence="2">IA702</strain>
    </source>
</reference>
<dbReference type="OrthoDB" id="2410139at2759"/>
<keyword evidence="1" id="KW-0175">Coiled coil</keyword>
<name>A0A9N9GSA2_9GLOM</name>
<comment type="caution">
    <text evidence="2">The sequence shown here is derived from an EMBL/GenBank/DDBJ whole genome shotgun (WGS) entry which is preliminary data.</text>
</comment>
<dbReference type="SUPFAM" id="SSF58100">
    <property type="entry name" value="Bacterial hemolysins"/>
    <property type="match status" value="1"/>
</dbReference>
<evidence type="ECO:0000256" key="1">
    <source>
        <dbReference type="SAM" id="Coils"/>
    </source>
</evidence>
<gene>
    <name evidence="2" type="ORF">POCULU_LOCUS8461</name>
</gene>
<feature type="coiled-coil region" evidence="1">
    <location>
        <begin position="223"/>
        <end position="299"/>
    </location>
</feature>
<dbReference type="EMBL" id="CAJVPJ010002462">
    <property type="protein sequence ID" value="CAG8621894.1"/>
    <property type="molecule type" value="Genomic_DNA"/>
</dbReference>
<dbReference type="Proteomes" id="UP000789572">
    <property type="component" value="Unassembled WGS sequence"/>
</dbReference>
<dbReference type="AlphaFoldDB" id="A0A9N9GSA2"/>
<evidence type="ECO:0000313" key="3">
    <source>
        <dbReference type="Proteomes" id="UP000789572"/>
    </source>
</evidence>
<proteinExistence type="predicted"/>
<keyword evidence="3" id="KW-1185">Reference proteome</keyword>
<protein>
    <submittedName>
        <fullName evidence="2">3919_t:CDS:1</fullName>
    </submittedName>
</protein>
<sequence length="342" mass="40526">MSFRRPRPPNLTTHRLSTDKELELEQINQELQEILQSEVDINKSNEKYIKDLECKYIRCEKEIQSLKKELEQLENVSEEEKAELRSEISSLKKSLYQAKKEIRDKVSYIDIIEKQLQESEERVQNLRYRFKVISSRRSSPTLYNSEEEDIDINMANLDLFIQIERGLNRIKNHIQGGGTPLNNPINIIEGIRGSLNTVRHNYQSAYQDIDGVIAQRDDRDAQIVQLQQDVNFYRQQNANLQNQTNQLIQARDTLQNQTNQLVQERDTLQNHVNQLIPERNTLRNRINQLTRYLNNSRQRYNLRGRLWQNVTLALEEQSKLRRSLEIIYKISIHRLRATTMPS</sequence>
<feature type="coiled-coil region" evidence="1">
    <location>
        <begin position="17"/>
        <end position="129"/>
    </location>
</feature>
<accession>A0A9N9GSA2</accession>